<evidence type="ECO:0000256" key="1">
    <source>
        <dbReference type="SAM" id="MobiDB-lite"/>
    </source>
</evidence>
<feature type="compositionally biased region" description="Basic and acidic residues" evidence="1">
    <location>
        <begin position="37"/>
        <end position="53"/>
    </location>
</feature>
<dbReference type="EnsemblPlants" id="MELO3C032371.2.1">
    <property type="protein sequence ID" value="MELO3C032371.2.1"/>
    <property type="gene ID" value="MELO3C032371.2"/>
</dbReference>
<reference evidence="2" key="1">
    <citation type="submission" date="2023-03" db="UniProtKB">
        <authorList>
            <consortium name="EnsemblPlants"/>
        </authorList>
    </citation>
    <scope>IDENTIFICATION</scope>
</reference>
<dbReference type="AlphaFoldDB" id="A0A9I9EDU9"/>
<organism evidence="2">
    <name type="scientific">Cucumis melo</name>
    <name type="common">Muskmelon</name>
    <dbReference type="NCBI Taxonomy" id="3656"/>
    <lineage>
        <taxon>Eukaryota</taxon>
        <taxon>Viridiplantae</taxon>
        <taxon>Streptophyta</taxon>
        <taxon>Embryophyta</taxon>
        <taxon>Tracheophyta</taxon>
        <taxon>Spermatophyta</taxon>
        <taxon>Magnoliopsida</taxon>
        <taxon>eudicotyledons</taxon>
        <taxon>Gunneridae</taxon>
        <taxon>Pentapetalae</taxon>
        <taxon>rosids</taxon>
        <taxon>fabids</taxon>
        <taxon>Cucurbitales</taxon>
        <taxon>Cucurbitaceae</taxon>
        <taxon>Benincaseae</taxon>
        <taxon>Cucumis</taxon>
    </lineage>
</organism>
<protein>
    <submittedName>
        <fullName evidence="2">Uncharacterized protein</fullName>
    </submittedName>
</protein>
<proteinExistence type="predicted"/>
<dbReference type="Gramene" id="MELO3C032371.2.1">
    <property type="protein sequence ID" value="MELO3C032371.2.1"/>
    <property type="gene ID" value="MELO3C032371.2"/>
</dbReference>
<accession>A0A9I9EDU9</accession>
<evidence type="ECO:0000313" key="2">
    <source>
        <dbReference type="EnsemblPlants" id="MELO3C032371.2.1"/>
    </source>
</evidence>
<feature type="region of interest" description="Disordered" evidence="1">
    <location>
        <begin position="30"/>
        <end position="63"/>
    </location>
</feature>
<sequence length="63" mass="7082">KKDHKATEQKRDSYSLKTLLALPDSNLYPELVGKSKTSHERPNKEGSAAERENAIWSLSPGSW</sequence>
<name>A0A9I9EDU9_CUCME</name>